<feature type="signal peptide" evidence="3">
    <location>
        <begin position="1"/>
        <end position="27"/>
    </location>
</feature>
<dbReference type="CDD" id="cd05121">
    <property type="entry name" value="ABC1_ADCK3-like"/>
    <property type="match status" value="1"/>
</dbReference>
<feature type="domain" description="Protein kinase" evidence="4">
    <location>
        <begin position="214"/>
        <end position="592"/>
    </location>
</feature>
<gene>
    <name evidence="5" type="ORF">GTHE00462_LOCUS14924</name>
</gene>
<dbReference type="SUPFAM" id="SSF56112">
    <property type="entry name" value="Protein kinase-like (PK-like)"/>
    <property type="match status" value="1"/>
</dbReference>
<accession>A0A7S4KLV9</accession>
<dbReference type="InterPro" id="IPR011009">
    <property type="entry name" value="Kinase-like_dom_sf"/>
</dbReference>
<evidence type="ECO:0000259" key="4">
    <source>
        <dbReference type="PROSITE" id="PS50011"/>
    </source>
</evidence>
<proteinExistence type="inferred from homology"/>
<organism evidence="5">
    <name type="scientific">Guillardia theta</name>
    <name type="common">Cryptophyte</name>
    <name type="synonym">Cryptomonas phi</name>
    <dbReference type="NCBI Taxonomy" id="55529"/>
    <lineage>
        <taxon>Eukaryota</taxon>
        <taxon>Cryptophyceae</taxon>
        <taxon>Pyrenomonadales</taxon>
        <taxon>Geminigeraceae</taxon>
        <taxon>Guillardia</taxon>
    </lineage>
</organism>
<dbReference type="InterPro" id="IPR050154">
    <property type="entry name" value="UbiB_kinase"/>
</dbReference>
<reference evidence="5" key="1">
    <citation type="submission" date="2021-01" db="EMBL/GenBank/DDBJ databases">
        <authorList>
            <person name="Corre E."/>
            <person name="Pelletier E."/>
            <person name="Niang G."/>
            <person name="Scheremetjew M."/>
            <person name="Finn R."/>
            <person name="Kale V."/>
            <person name="Holt S."/>
            <person name="Cochrane G."/>
            <person name="Meng A."/>
            <person name="Brown T."/>
            <person name="Cohen L."/>
        </authorList>
    </citation>
    <scope>NUCLEOTIDE SEQUENCE</scope>
    <source>
        <strain evidence="5">CCMP 2712</strain>
    </source>
</reference>
<evidence type="ECO:0000313" key="5">
    <source>
        <dbReference type="EMBL" id="CAE2299054.1"/>
    </source>
</evidence>
<feature type="chain" id="PRO_5031142565" description="Protein kinase domain-containing protein" evidence="3">
    <location>
        <begin position="28"/>
        <end position="727"/>
    </location>
</feature>
<feature type="region of interest" description="Disordered" evidence="2">
    <location>
        <begin position="51"/>
        <end position="72"/>
    </location>
</feature>
<dbReference type="Pfam" id="PF03109">
    <property type="entry name" value="ABC1"/>
    <property type="match status" value="1"/>
</dbReference>
<dbReference type="InterPro" id="IPR004147">
    <property type="entry name" value="ABC1_dom"/>
</dbReference>
<dbReference type="GO" id="GO:0005524">
    <property type="term" value="F:ATP binding"/>
    <property type="evidence" value="ECO:0007669"/>
    <property type="project" value="InterPro"/>
</dbReference>
<name>A0A7S4KLV9_GUITH</name>
<dbReference type="PROSITE" id="PS50011">
    <property type="entry name" value="PROTEIN_KINASE_DOM"/>
    <property type="match status" value="1"/>
</dbReference>
<evidence type="ECO:0000256" key="1">
    <source>
        <dbReference type="ARBA" id="ARBA00009670"/>
    </source>
</evidence>
<protein>
    <recommendedName>
        <fullName evidence="4">Protein kinase domain-containing protein</fullName>
    </recommendedName>
</protein>
<dbReference type="InterPro" id="IPR000719">
    <property type="entry name" value="Prot_kinase_dom"/>
</dbReference>
<dbReference type="PANTHER" id="PTHR10566:SF128">
    <property type="entry name" value="UBIB DOMAIN CONTAINING KINASE"/>
    <property type="match status" value="1"/>
</dbReference>
<comment type="similarity">
    <text evidence="1">Belongs to the protein kinase superfamily. ADCK protein kinase family.</text>
</comment>
<dbReference type="PROSITE" id="PS51257">
    <property type="entry name" value="PROKAR_LIPOPROTEIN"/>
    <property type="match status" value="1"/>
</dbReference>
<evidence type="ECO:0000256" key="2">
    <source>
        <dbReference type="SAM" id="MobiDB-lite"/>
    </source>
</evidence>
<evidence type="ECO:0000256" key="3">
    <source>
        <dbReference type="SAM" id="SignalP"/>
    </source>
</evidence>
<sequence>MFSKMPTRKSVLLPLLLSACHLLSVSPFGIQTSMRVGKRVLHVSSALSEPPRVRPRALPKGADLNTGARGKSRDALLEEQAQQAAKSAALGSRYDPIEAEKYFNLRTLDVWRRDMQISVPFTTFLGQVLLDFQRGVEKANRPRRAKEFMELIANLGPAFIKAGQALSSRPDLLPPEYLQELQKLQDRLPPFPNEVAFKIIEDQLGMKLQDIFERVEPEPVAAASIGQVYKAYLKTGEAVAIKVQRPECEEVIALDIYILRELSGTLSQMIKLLRRDLDLRSVVEEFGKLIYEEIDYLQEARNAERFAELYGNNPDIYVPKIFWRFSSRKVLVMEWVEGVRLTSPLVSEKDKTRLVRAMVQCSLQQMLEKGFFHADPHGGNLLATSDGKLVYLDFGMMSEVEPYQRYGILEAVIHMVNRDFNSLCKLYVRLGFIPPGTDVQPIEDALTKALPDVLGSSVDTFNIKNVIGELGDVMYKFPFNLPPYYTAIVRCLGVLEGLAIQVDGKFRIINDAYPYIASRVLTDSQLQDALEYMVLTRERKVRWQRLENLLQSASDFDEWDLSQASRLFIDFLFSEENEQVRENMVDDLTDFVDGLGLEALEYALSSSRVLLPDILRSGPLPDSPRLPQLPPSLREALGRLELLRSSSFLDRYLQRPDRLTALARDVYQSLRQKPQAQRFLLEASTHLFERASSRTIRLLFQMPQVPPSQLPRISQSLGHARALPGRE</sequence>
<dbReference type="PANTHER" id="PTHR10566">
    <property type="entry name" value="CHAPERONE-ACTIVITY OF BC1 COMPLEX CABC1 -RELATED"/>
    <property type="match status" value="1"/>
</dbReference>
<dbReference type="Gene3D" id="1.10.510.10">
    <property type="entry name" value="Transferase(Phosphotransferase) domain 1"/>
    <property type="match status" value="1"/>
</dbReference>
<dbReference type="GO" id="GO:0004672">
    <property type="term" value="F:protein kinase activity"/>
    <property type="evidence" value="ECO:0007669"/>
    <property type="project" value="InterPro"/>
</dbReference>
<keyword evidence="3" id="KW-0732">Signal</keyword>
<dbReference type="AlphaFoldDB" id="A0A7S4KLV9"/>
<dbReference type="EMBL" id="HBKN01018919">
    <property type="protein sequence ID" value="CAE2299054.1"/>
    <property type="molecule type" value="Transcribed_RNA"/>
</dbReference>